<reference evidence="1" key="1">
    <citation type="submission" date="2023-10" db="EMBL/GenBank/DDBJ databases">
        <authorList>
            <person name="Chen Y."/>
            <person name="Shah S."/>
            <person name="Dougan E. K."/>
            <person name="Thang M."/>
            <person name="Chan C."/>
        </authorList>
    </citation>
    <scope>NUCLEOTIDE SEQUENCE [LARGE SCALE GENOMIC DNA]</scope>
</reference>
<dbReference type="Proteomes" id="UP001189429">
    <property type="component" value="Unassembled WGS sequence"/>
</dbReference>
<evidence type="ECO:0000313" key="2">
    <source>
        <dbReference type="Proteomes" id="UP001189429"/>
    </source>
</evidence>
<comment type="caution">
    <text evidence="1">The sequence shown here is derived from an EMBL/GenBank/DDBJ whole genome shotgun (WGS) entry which is preliminary data.</text>
</comment>
<dbReference type="Gene3D" id="3.40.50.150">
    <property type="entry name" value="Vaccinia Virus protein VP39"/>
    <property type="match status" value="1"/>
</dbReference>
<organism evidence="1 2">
    <name type="scientific">Prorocentrum cordatum</name>
    <dbReference type="NCBI Taxonomy" id="2364126"/>
    <lineage>
        <taxon>Eukaryota</taxon>
        <taxon>Sar</taxon>
        <taxon>Alveolata</taxon>
        <taxon>Dinophyceae</taxon>
        <taxon>Prorocentrales</taxon>
        <taxon>Prorocentraceae</taxon>
        <taxon>Prorocentrum</taxon>
    </lineage>
</organism>
<dbReference type="SUPFAM" id="SSF53335">
    <property type="entry name" value="S-adenosyl-L-methionine-dependent methyltransferases"/>
    <property type="match status" value="1"/>
</dbReference>
<dbReference type="InterPro" id="IPR029063">
    <property type="entry name" value="SAM-dependent_MTases_sf"/>
</dbReference>
<dbReference type="EMBL" id="CAUYUJ010005592">
    <property type="protein sequence ID" value="CAK0814285.1"/>
    <property type="molecule type" value="Genomic_DNA"/>
</dbReference>
<name>A0ABN9R9R0_9DINO</name>
<keyword evidence="2" id="KW-1185">Reference proteome</keyword>
<sequence length="423" mass="46542">MAWARAALDRLPPECMSHLSPPTHAVECGVEVRASTAFSGMDAPVVSLGMIATALTAYTDARADRADRRAPARGLQVASVFAVENNAACQKELLHSPDGPGCLVDDVTSFVNPASLRDAQQLPAASCSERLQTILHKPMLKKAWCVRHGRLCKAARAHIHVAGHPCVHRSSYGNREGMSGAANIAFYSWTSHRRLMREPILISDNVTEFGMDELNSCLGDLYKFERMEINPVDLGWPSRRPRQFVIGLLVDLCSITQGINPPSPPSPCDSPDTTLKALFVRPCKMTQDAHLISTDDERETEKTRALARPAVAERHSNAWLASVGNKRKIDLLTKLNQADPPGSFRAALSHNERLRLHAWRPSLRAGGPGHFTADLGQEPHRTVCSSWDTTLHTLIKGQGITWVDNLNRWLTTSELFASMGPHR</sequence>
<protein>
    <recommendedName>
        <fullName evidence="3">RNA-directed RNA polymerase</fullName>
    </recommendedName>
</protein>
<proteinExistence type="predicted"/>
<evidence type="ECO:0000313" key="1">
    <source>
        <dbReference type="EMBL" id="CAK0814285.1"/>
    </source>
</evidence>
<accession>A0ABN9R9R0</accession>
<gene>
    <name evidence="1" type="ORF">PCOR1329_LOCUS17935</name>
</gene>
<evidence type="ECO:0008006" key="3">
    <source>
        <dbReference type="Google" id="ProtNLM"/>
    </source>
</evidence>